<dbReference type="InterPro" id="IPR029063">
    <property type="entry name" value="SAM-dependent_MTases_sf"/>
</dbReference>
<dbReference type="GO" id="GO:0032259">
    <property type="term" value="P:methylation"/>
    <property type="evidence" value="ECO:0007669"/>
    <property type="project" value="UniProtKB-KW"/>
</dbReference>
<dbReference type="GO" id="GO:0008168">
    <property type="term" value="F:methyltransferase activity"/>
    <property type="evidence" value="ECO:0007669"/>
    <property type="project" value="UniProtKB-KW"/>
</dbReference>
<evidence type="ECO:0000313" key="2">
    <source>
        <dbReference type="Proteomes" id="UP000198318"/>
    </source>
</evidence>
<sequence>MQHHIGVKRLLDEAALANSSVVANCAMNRERSLGGSNGYGRELGIDVLAELDGRTGATGPVRWLDVCCGSGRAPAEAARLLAGRGLADRVEIVGLDLVDFFVPGPFPPFLRFVTGSVVEWAPGVRFDLITCVHGLHYVGDKLGALSRIASWLTGDGLFVANFDARSVRPADGASTGLRLTAQLRAQGFAYDSARRRVSRRGCGDVRFPYRYLGADDHAGPNYTGQPAVDSFYEPLT</sequence>
<dbReference type="EMBL" id="FZOR01000037">
    <property type="protein sequence ID" value="SNT51157.1"/>
    <property type="molecule type" value="Genomic_DNA"/>
</dbReference>
<dbReference type="Proteomes" id="UP000198318">
    <property type="component" value="Unassembled WGS sequence"/>
</dbReference>
<dbReference type="Pfam" id="PF13489">
    <property type="entry name" value="Methyltransf_23"/>
    <property type="match status" value="1"/>
</dbReference>
<dbReference type="AlphaFoldDB" id="A0A239N847"/>
<dbReference type="Gene3D" id="3.40.50.150">
    <property type="entry name" value="Vaccinia Virus protein VP39"/>
    <property type="match status" value="1"/>
</dbReference>
<accession>A0A239N847</accession>
<dbReference type="SUPFAM" id="SSF53335">
    <property type="entry name" value="S-adenosyl-L-methionine-dependent methyltransferases"/>
    <property type="match status" value="1"/>
</dbReference>
<dbReference type="CDD" id="cd02440">
    <property type="entry name" value="AdoMet_MTases"/>
    <property type="match status" value="1"/>
</dbReference>
<evidence type="ECO:0000313" key="1">
    <source>
        <dbReference type="EMBL" id="SNT51157.1"/>
    </source>
</evidence>
<reference evidence="1 2" key="1">
    <citation type="submission" date="2017-06" db="EMBL/GenBank/DDBJ databases">
        <authorList>
            <person name="Kim H.J."/>
            <person name="Triplett B.A."/>
        </authorList>
    </citation>
    <scope>NUCLEOTIDE SEQUENCE [LARGE SCALE GENOMIC DNA]</scope>
    <source>
        <strain evidence="1 2">DSM 44715</strain>
    </source>
</reference>
<keyword evidence="1" id="KW-0489">Methyltransferase</keyword>
<name>A0A239N847_9ACTN</name>
<proteinExistence type="predicted"/>
<keyword evidence="2" id="KW-1185">Reference proteome</keyword>
<dbReference type="OrthoDB" id="517270at2"/>
<gene>
    <name evidence="1" type="ORF">SAMN05443665_103760</name>
</gene>
<organism evidence="1 2">
    <name type="scientific">Actinomadura meyerae</name>
    <dbReference type="NCBI Taxonomy" id="240840"/>
    <lineage>
        <taxon>Bacteria</taxon>
        <taxon>Bacillati</taxon>
        <taxon>Actinomycetota</taxon>
        <taxon>Actinomycetes</taxon>
        <taxon>Streptosporangiales</taxon>
        <taxon>Thermomonosporaceae</taxon>
        <taxon>Actinomadura</taxon>
    </lineage>
</organism>
<keyword evidence="1" id="KW-0808">Transferase</keyword>
<protein>
    <submittedName>
        <fullName evidence="1">Methyltransferase domain-containing protein</fullName>
    </submittedName>
</protein>